<dbReference type="EC" id="2.7.7.-" evidence="3"/>
<dbReference type="OrthoDB" id="9807853at2"/>
<dbReference type="AlphaFoldDB" id="A0A0W0ZM30"/>
<keyword evidence="3" id="KW-0548">Nucleotidyltransferase</keyword>
<dbReference type="PROSITE" id="PS51459">
    <property type="entry name" value="FIDO"/>
    <property type="match status" value="1"/>
</dbReference>
<dbReference type="RefSeq" id="WP_058509678.1">
    <property type="nucleotide sequence ID" value="NZ_LNYY01000016.1"/>
</dbReference>
<dbReference type="PANTHER" id="PTHR13504:SF38">
    <property type="entry name" value="FIDO DOMAIN-CONTAINING PROTEIN"/>
    <property type="match status" value="1"/>
</dbReference>
<dbReference type="InterPro" id="IPR036597">
    <property type="entry name" value="Fido-like_dom_sf"/>
</dbReference>
<dbReference type="InterPro" id="IPR040198">
    <property type="entry name" value="Fido_containing"/>
</dbReference>
<evidence type="ECO:0000313" key="4">
    <source>
        <dbReference type="Proteomes" id="UP000054926"/>
    </source>
</evidence>
<feature type="domain" description="Fido" evidence="2">
    <location>
        <begin position="120"/>
        <end position="274"/>
    </location>
</feature>
<name>A0A0W0ZM30_9GAMM</name>
<sequence length="383" mass="44052">MQFIEENHAVAAETSQLFREEALFTLNPMPALIWNKKLQNSLVQAEHYLNRLNHLSQCFLNPALLLKPFIANPSLAPKEDMSDTHQIIICPRGNLTDLSTLLHYHVAIEYSLELLNTHTISVELLQKIHKKMTQDDSNSQRFHPGEIRTRQVVLKNHTTGKISYKPPPAKYLPYCLINHDLFLQDKTFSPILHAAISHVQFLSIHPFYDGNGRIGNLLIALLLTQNKQLPEHFLSVGVFFIYSYFYSTVEAYSKAISQARKGYWYAWLIYFFDIISLVCCELVSRMEHIQQILTGYKTRTSAHLNTIENKIIEQLLNTPFFTACEMANELEVSLSGIYYAIHNLQNKNILTAIYRSGRTIIYGSADIIRILDKPVILNKQDMV</sequence>
<dbReference type="Gene3D" id="1.10.3290.10">
    <property type="entry name" value="Fido-like domain"/>
    <property type="match status" value="1"/>
</dbReference>
<keyword evidence="3" id="KW-0808">Transferase</keyword>
<protein>
    <submittedName>
        <fullName evidence="3">Adenosine monophosphate-protein transferase SoFic</fullName>
        <ecNumber evidence="3">2.7.7.-</ecNumber>
    </submittedName>
</protein>
<dbReference type="SUPFAM" id="SSF46785">
    <property type="entry name" value="Winged helix' DNA-binding domain"/>
    <property type="match status" value="1"/>
</dbReference>
<dbReference type="Pfam" id="PF02661">
    <property type="entry name" value="Fic"/>
    <property type="match status" value="1"/>
</dbReference>
<reference evidence="3 4" key="1">
    <citation type="submission" date="2015-11" db="EMBL/GenBank/DDBJ databases">
        <title>Genomic analysis of 38 Legionella species identifies large and diverse effector repertoires.</title>
        <authorList>
            <person name="Burstein D."/>
            <person name="Amaro F."/>
            <person name="Zusman T."/>
            <person name="Lifshitz Z."/>
            <person name="Cohen O."/>
            <person name="Gilbert J.A."/>
            <person name="Pupko T."/>
            <person name="Shuman H.A."/>
            <person name="Segal G."/>
        </authorList>
    </citation>
    <scope>NUCLEOTIDE SEQUENCE [LARGE SCALE GENOMIC DNA]</scope>
    <source>
        <strain evidence="3 4">IMVS3376</strain>
    </source>
</reference>
<evidence type="ECO:0000259" key="2">
    <source>
        <dbReference type="PROSITE" id="PS51459"/>
    </source>
</evidence>
<dbReference type="InterPro" id="IPR036390">
    <property type="entry name" value="WH_DNA-bd_sf"/>
</dbReference>
<dbReference type="SUPFAM" id="SSF140931">
    <property type="entry name" value="Fic-like"/>
    <property type="match status" value="1"/>
</dbReference>
<dbReference type="PATRIC" id="fig|947033.5.peg.715"/>
<dbReference type="CDD" id="cd00090">
    <property type="entry name" value="HTH_ARSR"/>
    <property type="match status" value="1"/>
</dbReference>
<keyword evidence="4" id="KW-1185">Reference proteome</keyword>
<gene>
    <name evidence="3" type="ORF">Lste_0670</name>
</gene>
<organism evidence="3 4">
    <name type="scientific">Legionella steelei</name>
    <dbReference type="NCBI Taxonomy" id="947033"/>
    <lineage>
        <taxon>Bacteria</taxon>
        <taxon>Pseudomonadati</taxon>
        <taxon>Pseudomonadota</taxon>
        <taxon>Gammaproteobacteria</taxon>
        <taxon>Legionellales</taxon>
        <taxon>Legionellaceae</taxon>
        <taxon>Legionella</taxon>
    </lineage>
</organism>
<dbReference type="PANTHER" id="PTHR13504">
    <property type="entry name" value="FIDO DOMAIN-CONTAINING PROTEIN DDB_G0283145"/>
    <property type="match status" value="1"/>
</dbReference>
<evidence type="ECO:0000256" key="1">
    <source>
        <dbReference type="PIRSR" id="PIRSR640198-1"/>
    </source>
</evidence>
<evidence type="ECO:0000313" key="3">
    <source>
        <dbReference type="EMBL" id="KTD70066.1"/>
    </source>
</evidence>
<dbReference type="EMBL" id="LNYY01000016">
    <property type="protein sequence ID" value="KTD70066.1"/>
    <property type="molecule type" value="Genomic_DNA"/>
</dbReference>
<proteinExistence type="predicted"/>
<dbReference type="InterPro" id="IPR011991">
    <property type="entry name" value="ArsR-like_HTH"/>
</dbReference>
<dbReference type="GO" id="GO:0016779">
    <property type="term" value="F:nucleotidyltransferase activity"/>
    <property type="evidence" value="ECO:0007669"/>
    <property type="project" value="UniProtKB-KW"/>
</dbReference>
<accession>A0A0W0ZM30</accession>
<dbReference type="InterPro" id="IPR003812">
    <property type="entry name" value="Fido"/>
</dbReference>
<dbReference type="STRING" id="947033.Lste_0670"/>
<dbReference type="GO" id="GO:0006355">
    <property type="term" value="P:regulation of DNA-templated transcription"/>
    <property type="evidence" value="ECO:0007669"/>
    <property type="project" value="UniProtKB-ARBA"/>
</dbReference>
<feature type="active site" evidence="1">
    <location>
        <position position="205"/>
    </location>
</feature>
<dbReference type="Proteomes" id="UP000054926">
    <property type="component" value="Unassembled WGS sequence"/>
</dbReference>
<comment type="caution">
    <text evidence="3">The sequence shown here is derived from an EMBL/GenBank/DDBJ whole genome shotgun (WGS) entry which is preliminary data.</text>
</comment>